<gene>
    <name evidence="9" type="ORF">S01H4_18626</name>
</gene>
<dbReference type="InterPro" id="IPR005790">
    <property type="entry name" value="DNA_polIII_delta"/>
</dbReference>
<name>X1ANW0_9ZZZZ</name>
<dbReference type="AlphaFoldDB" id="X1ANW0"/>
<evidence type="ECO:0000256" key="3">
    <source>
        <dbReference type="ARBA" id="ARBA00022695"/>
    </source>
</evidence>
<keyword evidence="3" id="KW-0548">Nucleotidyltransferase</keyword>
<feature type="non-terminal residue" evidence="9">
    <location>
        <position position="1"/>
    </location>
</feature>
<dbReference type="InterPro" id="IPR048466">
    <property type="entry name" value="DNA_pol3_delta-like_C"/>
</dbReference>
<protein>
    <recommendedName>
        <fullName evidence="1">DNA-directed DNA polymerase</fullName>
        <ecNumber evidence="1">2.7.7.7</ecNumber>
    </recommendedName>
</protein>
<evidence type="ECO:0000313" key="9">
    <source>
        <dbReference type="EMBL" id="GAG71092.1"/>
    </source>
</evidence>
<comment type="similarity">
    <text evidence="6">Belongs to the DNA polymerase HolA subunit family.</text>
</comment>
<evidence type="ECO:0000256" key="2">
    <source>
        <dbReference type="ARBA" id="ARBA00022679"/>
    </source>
</evidence>
<comment type="catalytic activity">
    <reaction evidence="7">
        <text>DNA(n) + a 2'-deoxyribonucleoside 5'-triphosphate = DNA(n+1) + diphosphate</text>
        <dbReference type="Rhea" id="RHEA:22508"/>
        <dbReference type="Rhea" id="RHEA-COMP:17339"/>
        <dbReference type="Rhea" id="RHEA-COMP:17340"/>
        <dbReference type="ChEBI" id="CHEBI:33019"/>
        <dbReference type="ChEBI" id="CHEBI:61560"/>
        <dbReference type="ChEBI" id="CHEBI:173112"/>
        <dbReference type="EC" id="2.7.7.7"/>
    </reaction>
</comment>
<keyword evidence="4" id="KW-0235">DNA replication</keyword>
<evidence type="ECO:0000259" key="8">
    <source>
        <dbReference type="Pfam" id="PF21694"/>
    </source>
</evidence>
<dbReference type="GO" id="GO:0006261">
    <property type="term" value="P:DNA-templated DNA replication"/>
    <property type="evidence" value="ECO:0007669"/>
    <property type="project" value="TreeGrafter"/>
</dbReference>
<dbReference type="InterPro" id="IPR008921">
    <property type="entry name" value="DNA_pol3_clamp-load_cplx_C"/>
</dbReference>
<evidence type="ECO:0000256" key="6">
    <source>
        <dbReference type="ARBA" id="ARBA00034754"/>
    </source>
</evidence>
<dbReference type="PANTHER" id="PTHR34388:SF1">
    <property type="entry name" value="DNA POLYMERASE III SUBUNIT DELTA"/>
    <property type="match status" value="1"/>
</dbReference>
<dbReference type="GO" id="GO:0003887">
    <property type="term" value="F:DNA-directed DNA polymerase activity"/>
    <property type="evidence" value="ECO:0007669"/>
    <property type="project" value="UniProtKB-KW"/>
</dbReference>
<dbReference type="Pfam" id="PF21694">
    <property type="entry name" value="DNA_pol3_delta_C"/>
    <property type="match status" value="1"/>
</dbReference>
<keyword evidence="5" id="KW-0239">DNA-directed DNA polymerase</keyword>
<dbReference type="NCBIfam" id="TIGR01128">
    <property type="entry name" value="holA"/>
    <property type="match status" value="1"/>
</dbReference>
<dbReference type="PANTHER" id="PTHR34388">
    <property type="entry name" value="DNA POLYMERASE III SUBUNIT DELTA"/>
    <property type="match status" value="1"/>
</dbReference>
<dbReference type="Gene3D" id="1.20.272.10">
    <property type="match status" value="1"/>
</dbReference>
<reference evidence="9" key="1">
    <citation type="journal article" date="2014" name="Front. Microbiol.">
        <title>High frequency of phylogenetically diverse reductive dehalogenase-homologous genes in deep subseafloor sedimentary metagenomes.</title>
        <authorList>
            <person name="Kawai M."/>
            <person name="Futagami T."/>
            <person name="Toyoda A."/>
            <person name="Takaki Y."/>
            <person name="Nishi S."/>
            <person name="Hori S."/>
            <person name="Arai W."/>
            <person name="Tsubouchi T."/>
            <person name="Morono Y."/>
            <person name="Uchiyama I."/>
            <person name="Ito T."/>
            <person name="Fujiyama A."/>
            <person name="Inagaki F."/>
            <person name="Takami H."/>
        </authorList>
    </citation>
    <scope>NUCLEOTIDE SEQUENCE</scope>
    <source>
        <strain evidence="9">Expedition CK06-06</strain>
    </source>
</reference>
<dbReference type="GO" id="GO:0003677">
    <property type="term" value="F:DNA binding"/>
    <property type="evidence" value="ECO:0007669"/>
    <property type="project" value="InterPro"/>
</dbReference>
<dbReference type="EMBL" id="BART01008262">
    <property type="protein sequence ID" value="GAG71092.1"/>
    <property type="molecule type" value="Genomic_DNA"/>
</dbReference>
<evidence type="ECO:0000256" key="4">
    <source>
        <dbReference type="ARBA" id="ARBA00022705"/>
    </source>
</evidence>
<evidence type="ECO:0000256" key="5">
    <source>
        <dbReference type="ARBA" id="ARBA00022932"/>
    </source>
</evidence>
<evidence type="ECO:0000256" key="1">
    <source>
        <dbReference type="ARBA" id="ARBA00012417"/>
    </source>
</evidence>
<proteinExistence type="inferred from homology"/>
<keyword evidence="2" id="KW-0808">Transferase</keyword>
<accession>X1ANW0</accession>
<dbReference type="Gene3D" id="1.10.8.60">
    <property type="match status" value="1"/>
</dbReference>
<dbReference type="GO" id="GO:0009360">
    <property type="term" value="C:DNA polymerase III complex"/>
    <property type="evidence" value="ECO:0007669"/>
    <property type="project" value="TreeGrafter"/>
</dbReference>
<feature type="domain" description="DNA polymerase III delta subunit-like C-terminal" evidence="8">
    <location>
        <begin position="55"/>
        <end position="172"/>
    </location>
</feature>
<comment type="caution">
    <text evidence="9">The sequence shown here is derived from an EMBL/GenBank/DDBJ whole genome shotgun (WGS) entry which is preliminary data.</text>
</comment>
<dbReference type="EC" id="2.7.7.7" evidence="1"/>
<sequence length="175" mass="19783">KTILQENAQLLIDISGESRSMLEGQIEKIITFMSEEKEISFNHIQSLSTRLKQFSIFDLQNAIGKKEKDKAINIAFNLLENSAEPVFIVAMLTRYFTGVSRVSELTKDKIPSQQAARIVGTHPYYYKDYQQARRLYSDSDLAGVFRALLQADLSIKTTSADGKNIVTILISEIFP</sequence>
<evidence type="ECO:0000256" key="7">
    <source>
        <dbReference type="ARBA" id="ARBA00049244"/>
    </source>
</evidence>
<dbReference type="SUPFAM" id="SSF48019">
    <property type="entry name" value="post-AAA+ oligomerization domain-like"/>
    <property type="match status" value="1"/>
</dbReference>
<organism evidence="9">
    <name type="scientific">marine sediment metagenome</name>
    <dbReference type="NCBI Taxonomy" id="412755"/>
    <lineage>
        <taxon>unclassified sequences</taxon>
        <taxon>metagenomes</taxon>
        <taxon>ecological metagenomes</taxon>
    </lineage>
</organism>